<name>A0A498KSA9_MALDO</name>
<dbReference type="EMBL" id="RDQH01000327">
    <property type="protein sequence ID" value="RXI07923.1"/>
    <property type="molecule type" value="Genomic_DNA"/>
</dbReference>
<evidence type="ECO:0000313" key="3">
    <source>
        <dbReference type="Proteomes" id="UP000290289"/>
    </source>
</evidence>
<keyword evidence="3" id="KW-1185">Reference proteome</keyword>
<dbReference type="Proteomes" id="UP000290289">
    <property type="component" value="Chromosome 1"/>
</dbReference>
<accession>A0A498KSA9</accession>
<dbReference type="AlphaFoldDB" id="A0A498KSA9"/>
<evidence type="ECO:0000313" key="2">
    <source>
        <dbReference type="EMBL" id="RXI07923.1"/>
    </source>
</evidence>
<sequence length="215" mass="24655">MIHQGIRDVKVEDIEIDDPITEKVEDSSIKATEKTVTRKRKTNAAAKDVMEPDKRSKTNEAPQCSTIDEAKNSLTKFLKLNLDYQTHIHGIDTTITNEMFNQFFFEKCTGMEQMRYMVLKQMMMHAIDNLQTVFVVSGQTTGKLQRDNEKLKEEKKLNKKKISDIDVEIQQLQLKNAEASGKVNLLLNEIGILKNKLQENQTKVPEVPIDDQMEG</sequence>
<gene>
    <name evidence="2" type="ORF">DVH24_014489</name>
</gene>
<evidence type="ECO:0000256" key="1">
    <source>
        <dbReference type="SAM" id="MobiDB-lite"/>
    </source>
</evidence>
<comment type="caution">
    <text evidence="2">The sequence shown here is derived from an EMBL/GenBank/DDBJ whole genome shotgun (WGS) entry which is preliminary data.</text>
</comment>
<proteinExistence type="predicted"/>
<feature type="compositionally biased region" description="Basic and acidic residues" evidence="1">
    <location>
        <begin position="48"/>
        <end position="58"/>
    </location>
</feature>
<protein>
    <submittedName>
        <fullName evidence="2">Uncharacterized protein</fullName>
    </submittedName>
</protein>
<feature type="region of interest" description="Disordered" evidence="1">
    <location>
        <begin position="35"/>
        <end position="62"/>
    </location>
</feature>
<organism evidence="2 3">
    <name type="scientific">Malus domestica</name>
    <name type="common">Apple</name>
    <name type="synonym">Pyrus malus</name>
    <dbReference type="NCBI Taxonomy" id="3750"/>
    <lineage>
        <taxon>Eukaryota</taxon>
        <taxon>Viridiplantae</taxon>
        <taxon>Streptophyta</taxon>
        <taxon>Embryophyta</taxon>
        <taxon>Tracheophyta</taxon>
        <taxon>Spermatophyta</taxon>
        <taxon>Magnoliopsida</taxon>
        <taxon>eudicotyledons</taxon>
        <taxon>Gunneridae</taxon>
        <taxon>Pentapetalae</taxon>
        <taxon>rosids</taxon>
        <taxon>fabids</taxon>
        <taxon>Rosales</taxon>
        <taxon>Rosaceae</taxon>
        <taxon>Amygdaloideae</taxon>
        <taxon>Maleae</taxon>
        <taxon>Malus</taxon>
    </lineage>
</organism>
<reference evidence="2 3" key="1">
    <citation type="submission" date="2018-10" db="EMBL/GenBank/DDBJ databases">
        <title>A high-quality apple genome assembly.</title>
        <authorList>
            <person name="Hu J."/>
        </authorList>
    </citation>
    <scope>NUCLEOTIDE SEQUENCE [LARGE SCALE GENOMIC DNA]</scope>
    <source>
        <strain evidence="3">cv. HFTH1</strain>
        <tissue evidence="2">Young leaf</tissue>
    </source>
</reference>